<dbReference type="EMBL" id="BMIB01000001">
    <property type="protein sequence ID" value="GGH61572.1"/>
    <property type="molecule type" value="Genomic_DNA"/>
</dbReference>
<proteinExistence type="predicted"/>
<dbReference type="Proteomes" id="UP000627292">
    <property type="component" value="Unassembled WGS sequence"/>
</dbReference>
<name>A0A917MSH9_9BACT</name>
<evidence type="ECO:0008006" key="4">
    <source>
        <dbReference type="Google" id="ProtNLM"/>
    </source>
</evidence>
<reference evidence="2" key="2">
    <citation type="submission" date="2020-09" db="EMBL/GenBank/DDBJ databases">
        <authorList>
            <person name="Sun Q."/>
            <person name="Zhou Y."/>
        </authorList>
    </citation>
    <scope>NUCLEOTIDE SEQUENCE</scope>
    <source>
        <strain evidence="2">CGMCC 1.15290</strain>
    </source>
</reference>
<gene>
    <name evidence="2" type="ORF">GCM10011379_10690</name>
</gene>
<protein>
    <recommendedName>
        <fullName evidence="4">Redox-active disulfide protein 2</fullName>
    </recommendedName>
</protein>
<keyword evidence="3" id="KW-1185">Reference proteome</keyword>
<evidence type="ECO:0000313" key="2">
    <source>
        <dbReference type="EMBL" id="GGH61572.1"/>
    </source>
</evidence>
<dbReference type="AlphaFoldDB" id="A0A917MSH9"/>
<keyword evidence="1" id="KW-0812">Transmembrane</keyword>
<accession>A0A917MSH9</accession>
<evidence type="ECO:0000256" key="1">
    <source>
        <dbReference type="SAM" id="Phobius"/>
    </source>
</evidence>
<keyword evidence="1" id="KW-1133">Transmembrane helix</keyword>
<comment type="caution">
    <text evidence="2">The sequence shown here is derived from an EMBL/GenBank/DDBJ whole genome shotgun (WGS) entry which is preliminary data.</text>
</comment>
<feature type="transmembrane region" description="Helical" evidence="1">
    <location>
        <begin position="42"/>
        <end position="60"/>
    </location>
</feature>
<organism evidence="2 3">
    <name type="scientific">Filimonas zeae</name>
    <dbReference type="NCBI Taxonomy" id="1737353"/>
    <lineage>
        <taxon>Bacteria</taxon>
        <taxon>Pseudomonadati</taxon>
        <taxon>Bacteroidota</taxon>
        <taxon>Chitinophagia</taxon>
        <taxon>Chitinophagales</taxon>
        <taxon>Chitinophagaceae</taxon>
        <taxon>Filimonas</taxon>
    </lineage>
</organism>
<evidence type="ECO:0000313" key="3">
    <source>
        <dbReference type="Proteomes" id="UP000627292"/>
    </source>
</evidence>
<keyword evidence="1" id="KW-0472">Membrane</keyword>
<sequence length="75" mass="8046">MSDAELFKNAKLMKGAAIALTAMCMLLLIMGLFLIIKKGAGFTGLIVIPAALTPIILLNTQSLKELKKEMAARNL</sequence>
<feature type="transmembrane region" description="Helical" evidence="1">
    <location>
        <begin position="12"/>
        <end position="36"/>
    </location>
</feature>
<reference evidence="2" key="1">
    <citation type="journal article" date="2014" name="Int. J. Syst. Evol. Microbiol.">
        <title>Complete genome sequence of Corynebacterium casei LMG S-19264T (=DSM 44701T), isolated from a smear-ripened cheese.</title>
        <authorList>
            <consortium name="US DOE Joint Genome Institute (JGI-PGF)"/>
            <person name="Walter F."/>
            <person name="Albersmeier A."/>
            <person name="Kalinowski J."/>
            <person name="Ruckert C."/>
        </authorList>
    </citation>
    <scope>NUCLEOTIDE SEQUENCE</scope>
    <source>
        <strain evidence="2">CGMCC 1.15290</strain>
    </source>
</reference>